<sequence>MDRELSALSASLQEVNETLDRIQQDKVGESTVHRNIRSTMMIDKLLGEKSDAFTDLQALVRLVCESTSDKGKVVIHAKVEELSTLLADSKALVVKVKTELVETQGVLSQHSTLVTHIADQQKQCSARLSLVKRTGLEVRRSRRDHDDLELLIGQLKDLESSSLSELRRLSDQLSRKHKTYSEQHLPALVSRNQELQAECDTAVQVIGRFLRLHKAILTAVEETDRVTQEHASWVSSHQRFGHPANISHTIEEIQHKRLVLAELSSLSEAEELTGQITEDASPQQLRALEATKVASSETYNDVVEGLTRLLARAQQIQTCYKKYCISTDVLNATFSQVDSALAALDTTGSADDITTHINSLADCQENLKRRHSCLNTMHEQVAEIEALTLCIGEFDVESVDRKYKKYQVDLQSALNSLQRLQAQVEEFLSLKSHCDQSILQLSTEVMQAKTTAADGGMESVEAAVAELGEVKAAAEHLYNSIISMDTLVQAIERAGGSPQFSDDLDIVKESHADLLSSVGKSQSNLHESLGQWRSYEMSLKEVEQQLSRAPSSNSRPPIHTVSSEDASSKLEQQRVKLSGLRQQKKALSLTHQQCLTRHRSTQSLESPRVPEESSHIELQSIQVNSLLDRAQAICEEDVQALDAMVDQWNMLGEEKRGFEEWIKSEAGEVESLKAHAMPLSAVDKNHLEHQIQLTKQDVANKLQQFDSHIHRQSLLAGHTVADEQIETMKLELHSMAEDCGKLSDRLEVHEELCAQVQSKQQSLRSTCDHLTKEQQLLQDSDDSLQMQIDTCKHLLAAAVECQTNISEHEANGLARLCSALSGSDSDMLKGRNSELESDVTKLQKKLMDQANSLEKAVSDLEQLSVDLDRVTESTDRLGAQAKDLATFTKPVTYDSLCTMIAKCQECLAATVSHEETVSGMLTDKAVLLMNLPEADSRMIKDQTNNAKNKAESAKMQLTEAQRTLNDAVSAVEAHTVACDSISDVTARMSDRISKLQCLPLGHQAMESSANDVRSLKADHTKLSGLLRNADDSVAMLESVCGSKATLRQKNKCDDLKSEVDSLGSRVQEIESAYNTANTTQQQYEFTCAKFDQKLKSAESVTEELIVPEQGLQAMQEHMTTLKDLQSSEPQFSEQIDKMESLSTSFSPHLSEADKILLQGQIETRVGNHKQHKAALERQVDALQADIDEELDAALSQLHDSCQEMMSDVPTATPAERTDELKSAQSSLSHSSAELKAKQKSCVEVAENWAEFQESVAECQQHLSTCRRLMDEVDSVGVPLETRCQRYQEVQAELVSYPSDHSPNYLQQRLEQISDPGSMKDMVAMVTTEHGSLEDRLLQGKQRYDSLLADRKEFDKDLNTLNSSLRDQVDSLGENCLTEDWRVESADAVLHALQSIELRQSETEADMNEQITSQKHVYNELKEPISIDVTEAIEQYQTLIDELISCIKEERHKANQATSTRTEFHDTLGEIEGWLRRAGEAISHNKDDTSDEVTQAIKDCQTSEPGVEQLVQTLYNLGGKVMPTLTDSANQRLEQTLTGLQDTFIETATTIISLPF</sequence>
<keyword evidence="4" id="KW-1185">Reference proteome</keyword>
<keyword evidence="1" id="KW-0175">Coiled coil</keyword>
<dbReference type="PANTHER" id="PTHR45615">
    <property type="entry name" value="MYOSIN HEAVY CHAIN, NON-MUSCLE"/>
    <property type="match status" value="1"/>
</dbReference>
<accession>A0A7J7KKB9</accession>
<feature type="compositionally biased region" description="Polar residues" evidence="2">
    <location>
        <begin position="591"/>
        <end position="605"/>
    </location>
</feature>
<feature type="coiled-coil region" evidence="1">
    <location>
        <begin position="940"/>
        <end position="970"/>
    </location>
</feature>
<organism evidence="3 4">
    <name type="scientific">Bugula neritina</name>
    <name type="common">Brown bryozoan</name>
    <name type="synonym">Sertularia neritina</name>
    <dbReference type="NCBI Taxonomy" id="10212"/>
    <lineage>
        <taxon>Eukaryota</taxon>
        <taxon>Metazoa</taxon>
        <taxon>Spiralia</taxon>
        <taxon>Lophotrochozoa</taxon>
        <taxon>Bryozoa</taxon>
        <taxon>Gymnolaemata</taxon>
        <taxon>Cheilostomatida</taxon>
        <taxon>Flustrina</taxon>
        <taxon>Buguloidea</taxon>
        <taxon>Bugulidae</taxon>
        <taxon>Bugula</taxon>
    </lineage>
</organism>
<evidence type="ECO:0000313" key="4">
    <source>
        <dbReference type="Proteomes" id="UP000593567"/>
    </source>
</evidence>
<evidence type="ECO:0000256" key="1">
    <source>
        <dbReference type="SAM" id="Coils"/>
    </source>
</evidence>
<protein>
    <submittedName>
        <fullName evidence="3">Uncharacterized protein</fullName>
    </submittedName>
</protein>
<feature type="coiled-coil region" evidence="1">
    <location>
        <begin position="825"/>
        <end position="873"/>
    </location>
</feature>
<dbReference type="Proteomes" id="UP000593567">
    <property type="component" value="Unassembled WGS sequence"/>
</dbReference>
<feature type="coiled-coil region" evidence="1">
    <location>
        <begin position="403"/>
        <end position="430"/>
    </location>
</feature>
<feature type="region of interest" description="Disordered" evidence="2">
    <location>
        <begin position="591"/>
        <end position="615"/>
    </location>
</feature>
<name>A0A7J7KKB9_BUGNE</name>
<feature type="coiled-coil region" evidence="1">
    <location>
        <begin position="1165"/>
        <end position="1192"/>
    </location>
</feature>
<dbReference type="Gene3D" id="1.20.58.60">
    <property type="match status" value="2"/>
</dbReference>
<dbReference type="EMBL" id="VXIV02000476">
    <property type="protein sequence ID" value="KAF6038058.1"/>
    <property type="molecule type" value="Genomic_DNA"/>
</dbReference>
<reference evidence="3" key="1">
    <citation type="submission" date="2020-06" db="EMBL/GenBank/DDBJ databases">
        <title>Draft genome of Bugula neritina, a colonial animal packing powerful symbionts and potential medicines.</title>
        <authorList>
            <person name="Rayko M."/>
        </authorList>
    </citation>
    <scope>NUCLEOTIDE SEQUENCE [LARGE SCALE GENOMIC DNA]</scope>
    <source>
        <strain evidence="3">Kwan_BN1</strain>
    </source>
</reference>
<feature type="region of interest" description="Disordered" evidence="2">
    <location>
        <begin position="543"/>
        <end position="575"/>
    </location>
</feature>
<evidence type="ECO:0000313" key="3">
    <source>
        <dbReference type="EMBL" id="KAF6038058.1"/>
    </source>
</evidence>
<feature type="compositionally biased region" description="Polar residues" evidence="2">
    <location>
        <begin position="544"/>
        <end position="565"/>
    </location>
</feature>
<feature type="region of interest" description="Disordered" evidence="2">
    <location>
        <begin position="1209"/>
        <end position="1232"/>
    </location>
</feature>
<dbReference type="PANTHER" id="PTHR45615:SF80">
    <property type="entry name" value="GRIP DOMAIN-CONTAINING PROTEIN"/>
    <property type="match status" value="1"/>
</dbReference>
<gene>
    <name evidence="3" type="ORF">EB796_003616</name>
</gene>
<comment type="caution">
    <text evidence="3">The sequence shown here is derived from an EMBL/GenBank/DDBJ whole genome shotgun (WGS) entry which is preliminary data.</text>
</comment>
<feature type="compositionally biased region" description="Low complexity" evidence="2">
    <location>
        <begin position="1222"/>
        <end position="1232"/>
    </location>
</feature>
<evidence type="ECO:0000256" key="2">
    <source>
        <dbReference type="SAM" id="MobiDB-lite"/>
    </source>
</evidence>
<proteinExistence type="predicted"/>